<protein>
    <recommendedName>
        <fullName evidence="5">Flavoprotein domain-containing protein</fullName>
    </recommendedName>
</protein>
<dbReference type="GO" id="GO:0004659">
    <property type="term" value="F:prenyltransferase activity"/>
    <property type="evidence" value="ECO:0007669"/>
    <property type="project" value="UniProtKB-KW"/>
</dbReference>
<evidence type="ECO:0000313" key="7">
    <source>
        <dbReference type="Proteomes" id="UP000054172"/>
    </source>
</evidence>
<dbReference type="STRING" id="1702214.AL399_00635"/>
<evidence type="ECO:0000256" key="3">
    <source>
        <dbReference type="ARBA" id="ARBA00022643"/>
    </source>
</evidence>
<proteinExistence type="predicted"/>
<evidence type="ECO:0000313" key="6">
    <source>
        <dbReference type="EMBL" id="KQM09589.1"/>
    </source>
</evidence>
<dbReference type="InterPro" id="IPR003382">
    <property type="entry name" value="Flavoprotein"/>
</dbReference>
<dbReference type="EMBL" id="LIIK01000002">
    <property type="protein sequence ID" value="KQM09589.1"/>
    <property type="molecule type" value="Genomic_DNA"/>
</dbReference>
<dbReference type="PATRIC" id="fig|1702214.3.peg.766"/>
<dbReference type="SUPFAM" id="SSF52507">
    <property type="entry name" value="Homo-oligomeric flavin-containing Cys decarboxylases, HFCD"/>
    <property type="match status" value="1"/>
</dbReference>
<keyword evidence="7" id="KW-1185">Reference proteome</keyword>
<dbReference type="Pfam" id="PF02441">
    <property type="entry name" value="Flavoprotein"/>
    <property type="match status" value="1"/>
</dbReference>
<dbReference type="Proteomes" id="UP000054172">
    <property type="component" value="Unassembled WGS sequence"/>
</dbReference>
<comment type="caution">
    <text evidence="6">The sequence shown here is derived from an EMBL/GenBank/DDBJ whole genome shotgun (WGS) entry which is preliminary data.</text>
</comment>
<keyword evidence="2" id="KW-0285">Flavoprotein</keyword>
<keyword evidence="3" id="KW-0288">FMN</keyword>
<dbReference type="Gene3D" id="3.40.50.1950">
    <property type="entry name" value="Flavin prenyltransferase-like"/>
    <property type="match status" value="1"/>
</dbReference>
<accession>A0A0Q4B6N6</accession>
<dbReference type="InterPro" id="IPR036551">
    <property type="entry name" value="Flavin_trans-like"/>
</dbReference>
<sequence>MDRLPSVIVGVTGASGQLLAWWVVQALLEQTNYPIDLVLSQNAVEVWQHEMGDRLIPNHPRVTLHPNSTLASPIASGSCPTIGMLVAPCSVGTLGRIATGTADTLLLRAADVTLKERRPLVLMVRETPLSLIHLRAMQAVTEAGGVVMPPVFTLYNHPASLDDMACELALHAVELLGVRVERKRWGYSV</sequence>
<keyword evidence="1" id="KW-0637">Prenyltransferase</keyword>
<gene>
    <name evidence="6" type="ORF">AL399_00635</name>
</gene>
<evidence type="ECO:0000256" key="2">
    <source>
        <dbReference type="ARBA" id="ARBA00022630"/>
    </source>
</evidence>
<feature type="domain" description="Flavoprotein" evidence="5">
    <location>
        <begin position="6"/>
        <end position="165"/>
    </location>
</feature>
<reference evidence="6" key="1">
    <citation type="submission" date="2015-08" db="EMBL/GenBank/DDBJ databases">
        <title>Candidatus Bacteriodes Periocalifornicus.</title>
        <authorList>
            <person name="McLean J.S."/>
            <person name="Kelley S."/>
        </authorList>
    </citation>
    <scope>NUCLEOTIDE SEQUENCE [LARGE SCALE GENOMIC DNA]</scope>
    <source>
        <strain evidence="6">12B</strain>
    </source>
</reference>
<evidence type="ECO:0000259" key="5">
    <source>
        <dbReference type="Pfam" id="PF02441"/>
    </source>
</evidence>
<dbReference type="AlphaFoldDB" id="A0A0Q4B6N6"/>
<organism evidence="6 7">
    <name type="scientific">Candidatus [Bacteroides] periocalifornicus</name>
    <dbReference type="NCBI Taxonomy" id="1702214"/>
    <lineage>
        <taxon>Bacteria</taxon>
        <taxon>Pseudomonadati</taxon>
        <taxon>Bacteroidota</taxon>
    </lineage>
</organism>
<evidence type="ECO:0000256" key="1">
    <source>
        <dbReference type="ARBA" id="ARBA00022602"/>
    </source>
</evidence>
<evidence type="ECO:0000256" key="4">
    <source>
        <dbReference type="ARBA" id="ARBA00022679"/>
    </source>
</evidence>
<keyword evidence="4" id="KW-0808">Transferase</keyword>
<name>A0A0Q4B6N6_9BACT</name>
<dbReference type="InterPro" id="IPR004507">
    <property type="entry name" value="UbiX-like"/>
</dbReference>
<dbReference type="NCBIfam" id="TIGR00421">
    <property type="entry name" value="ubiX_pad"/>
    <property type="match status" value="1"/>
</dbReference>